<keyword evidence="5" id="KW-1185">Reference proteome</keyword>
<dbReference type="OrthoDB" id="2662816at2759"/>
<proteinExistence type="predicted"/>
<dbReference type="SMART" id="SM00320">
    <property type="entry name" value="WD40"/>
    <property type="match status" value="2"/>
</dbReference>
<dbReference type="AlphaFoldDB" id="A0A812JHR4"/>
<dbReference type="InterPro" id="IPR015943">
    <property type="entry name" value="WD40/YVTN_repeat-like_dom_sf"/>
</dbReference>
<reference evidence="4" key="1">
    <citation type="submission" date="2021-02" db="EMBL/GenBank/DDBJ databases">
        <authorList>
            <person name="Dougan E. K."/>
            <person name="Rhodes N."/>
            <person name="Thang M."/>
            <person name="Chan C."/>
        </authorList>
    </citation>
    <scope>NUCLEOTIDE SEQUENCE</scope>
</reference>
<evidence type="ECO:0000256" key="2">
    <source>
        <dbReference type="ARBA" id="ARBA00022737"/>
    </source>
</evidence>
<dbReference type="PROSITE" id="PS00678">
    <property type="entry name" value="WD_REPEATS_1"/>
    <property type="match status" value="1"/>
</dbReference>
<comment type="caution">
    <text evidence="4">The sequence shown here is derived from an EMBL/GenBank/DDBJ whole genome shotgun (WGS) entry which is preliminary data.</text>
</comment>
<accession>A0A812JHR4</accession>
<dbReference type="InterPro" id="IPR001680">
    <property type="entry name" value="WD40_rpt"/>
</dbReference>
<dbReference type="Proteomes" id="UP000601435">
    <property type="component" value="Unassembled WGS sequence"/>
</dbReference>
<feature type="repeat" description="WD" evidence="3">
    <location>
        <begin position="10"/>
        <end position="50"/>
    </location>
</feature>
<protein>
    <submittedName>
        <fullName evidence="4">Asa1 protein</fullName>
    </submittedName>
</protein>
<evidence type="ECO:0000256" key="3">
    <source>
        <dbReference type="PROSITE-ProRule" id="PRU00221"/>
    </source>
</evidence>
<dbReference type="InterPro" id="IPR019775">
    <property type="entry name" value="WD40_repeat_CS"/>
</dbReference>
<dbReference type="EMBL" id="CAJNJA010006182">
    <property type="protein sequence ID" value="CAE7206950.1"/>
    <property type="molecule type" value="Genomic_DNA"/>
</dbReference>
<name>A0A812JHR4_9DINO</name>
<feature type="non-terminal residue" evidence="4">
    <location>
        <position position="122"/>
    </location>
</feature>
<keyword evidence="2" id="KW-0677">Repeat</keyword>
<dbReference type="InterPro" id="IPR036322">
    <property type="entry name" value="WD40_repeat_dom_sf"/>
</dbReference>
<dbReference type="Pfam" id="PF00400">
    <property type="entry name" value="WD40"/>
    <property type="match status" value="1"/>
</dbReference>
<gene>
    <name evidence="4" type="primary">asa1</name>
    <name evidence="4" type="ORF">SNEC2469_LOCUS1838</name>
</gene>
<sequence length="122" mass="13076">MANAAPSVIIRSRSGGVYSLSFVSAGKLLSGSLNGEVSLWDLRDQRPDASWKVSDETVLSVWALAQGQQCLSQSKDGRVGLWDVELQKASWEVRTESCAFARLAVMPGNAGDPWSAKASDCT</sequence>
<keyword evidence="1 3" id="KW-0853">WD repeat</keyword>
<evidence type="ECO:0000256" key="1">
    <source>
        <dbReference type="ARBA" id="ARBA00022574"/>
    </source>
</evidence>
<dbReference type="PROSITE" id="PS50082">
    <property type="entry name" value="WD_REPEATS_2"/>
    <property type="match status" value="1"/>
</dbReference>
<dbReference type="Gene3D" id="2.130.10.10">
    <property type="entry name" value="YVTN repeat-like/Quinoprotein amine dehydrogenase"/>
    <property type="match status" value="1"/>
</dbReference>
<evidence type="ECO:0000313" key="4">
    <source>
        <dbReference type="EMBL" id="CAE7206950.1"/>
    </source>
</evidence>
<evidence type="ECO:0000313" key="5">
    <source>
        <dbReference type="Proteomes" id="UP000601435"/>
    </source>
</evidence>
<organism evidence="4 5">
    <name type="scientific">Symbiodinium necroappetens</name>
    <dbReference type="NCBI Taxonomy" id="1628268"/>
    <lineage>
        <taxon>Eukaryota</taxon>
        <taxon>Sar</taxon>
        <taxon>Alveolata</taxon>
        <taxon>Dinophyceae</taxon>
        <taxon>Suessiales</taxon>
        <taxon>Symbiodiniaceae</taxon>
        <taxon>Symbiodinium</taxon>
    </lineage>
</organism>
<dbReference type="SUPFAM" id="SSF50978">
    <property type="entry name" value="WD40 repeat-like"/>
    <property type="match status" value="1"/>
</dbReference>